<dbReference type="EMBL" id="RJVG01000007">
    <property type="protein sequence ID" value="ROR27109.1"/>
    <property type="molecule type" value="Genomic_DNA"/>
</dbReference>
<keyword evidence="3" id="KW-0547">Nucleotide-binding</keyword>
<dbReference type="PANTHER" id="PTHR11059">
    <property type="entry name" value="DNA REPAIR PROTEIN RECN"/>
    <property type="match status" value="1"/>
</dbReference>
<evidence type="ECO:0000256" key="7">
    <source>
        <dbReference type="ARBA" id="ARBA00033408"/>
    </source>
</evidence>
<dbReference type="GO" id="GO:0006302">
    <property type="term" value="P:double-strand break repair"/>
    <property type="evidence" value="ECO:0007669"/>
    <property type="project" value="InterPro"/>
</dbReference>
<gene>
    <name evidence="11" type="ORF">EDD66_10723</name>
</gene>
<comment type="function">
    <text evidence="8">May be involved in recombinational repair of damaged DNA.</text>
</comment>
<evidence type="ECO:0000256" key="1">
    <source>
        <dbReference type="ARBA" id="ARBA00009441"/>
    </source>
</evidence>
<dbReference type="InterPro" id="IPR004604">
    <property type="entry name" value="DNA_recomb/repair_RecN"/>
</dbReference>
<evidence type="ECO:0000313" key="11">
    <source>
        <dbReference type="EMBL" id="ROR27109.1"/>
    </source>
</evidence>
<evidence type="ECO:0000256" key="4">
    <source>
        <dbReference type="ARBA" id="ARBA00022763"/>
    </source>
</evidence>
<dbReference type="PIRSF" id="PIRSF003128">
    <property type="entry name" value="RecN"/>
    <property type="match status" value="1"/>
</dbReference>
<evidence type="ECO:0000256" key="5">
    <source>
        <dbReference type="ARBA" id="ARBA00022840"/>
    </source>
</evidence>
<name>A0A3N1XK64_9FIRM</name>
<dbReference type="GO" id="GO:0006310">
    <property type="term" value="P:DNA recombination"/>
    <property type="evidence" value="ECO:0007669"/>
    <property type="project" value="InterPro"/>
</dbReference>
<evidence type="ECO:0000313" key="12">
    <source>
        <dbReference type="Proteomes" id="UP000273083"/>
    </source>
</evidence>
<dbReference type="GO" id="GO:0009432">
    <property type="term" value="P:SOS response"/>
    <property type="evidence" value="ECO:0007669"/>
    <property type="project" value="TreeGrafter"/>
</dbReference>
<dbReference type="AlphaFoldDB" id="A0A3N1XK64"/>
<protein>
    <recommendedName>
        <fullName evidence="2 8">DNA repair protein RecN</fullName>
    </recommendedName>
    <alternativeName>
        <fullName evidence="7 8">Recombination protein N</fullName>
    </alternativeName>
</protein>
<keyword evidence="5" id="KW-0067">ATP-binding</keyword>
<organism evidence="11 12">
    <name type="scientific">Mobilisporobacter senegalensis</name>
    <dbReference type="NCBI Taxonomy" id="1329262"/>
    <lineage>
        <taxon>Bacteria</taxon>
        <taxon>Bacillati</taxon>
        <taxon>Bacillota</taxon>
        <taxon>Clostridia</taxon>
        <taxon>Lachnospirales</taxon>
        <taxon>Lachnospiraceae</taxon>
        <taxon>Mobilisporobacter</taxon>
    </lineage>
</organism>
<keyword evidence="12" id="KW-1185">Reference proteome</keyword>
<dbReference type="Gene3D" id="3.40.50.300">
    <property type="entry name" value="P-loop containing nucleotide triphosphate hydrolases"/>
    <property type="match status" value="2"/>
</dbReference>
<comment type="caution">
    <text evidence="11">The sequence shown here is derived from an EMBL/GenBank/DDBJ whole genome shotgun (WGS) entry which is preliminary data.</text>
</comment>
<dbReference type="InterPro" id="IPR027417">
    <property type="entry name" value="P-loop_NTPase"/>
</dbReference>
<evidence type="ECO:0000256" key="8">
    <source>
        <dbReference type="PIRNR" id="PIRNR003128"/>
    </source>
</evidence>
<dbReference type="CDD" id="cd03241">
    <property type="entry name" value="ABC_RecN"/>
    <property type="match status" value="2"/>
</dbReference>
<evidence type="ECO:0000259" key="10">
    <source>
        <dbReference type="Pfam" id="PF13476"/>
    </source>
</evidence>
<dbReference type="OrthoDB" id="9806954at2"/>
<dbReference type="GO" id="GO:0005524">
    <property type="term" value="F:ATP binding"/>
    <property type="evidence" value="ECO:0007669"/>
    <property type="project" value="UniProtKB-KW"/>
</dbReference>
<reference evidence="11 12" key="1">
    <citation type="submission" date="2018-11" db="EMBL/GenBank/DDBJ databases">
        <title>Genomic Encyclopedia of Type Strains, Phase IV (KMG-IV): sequencing the most valuable type-strain genomes for metagenomic binning, comparative biology and taxonomic classification.</title>
        <authorList>
            <person name="Goeker M."/>
        </authorList>
    </citation>
    <scope>NUCLEOTIDE SEQUENCE [LARGE SCALE GENOMIC DNA]</scope>
    <source>
        <strain evidence="11 12">DSM 26537</strain>
    </source>
</reference>
<feature type="coiled-coil region" evidence="9">
    <location>
        <begin position="337"/>
        <end position="371"/>
    </location>
</feature>
<dbReference type="GO" id="GO:0043590">
    <property type="term" value="C:bacterial nucleoid"/>
    <property type="evidence" value="ECO:0007669"/>
    <property type="project" value="TreeGrafter"/>
</dbReference>
<dbReference type="Pfam" id="PF13476">
    <property type="entry name" value="AAA_23"/>
    <property type="match status" value="1"/>
</dbReference>
<feature type="coiled-coil region" evidence="9">
    <location>
        <begin position="264"/>
        <end position="305"/>
    </location>
</feature>
<evidence type="ECO:0000256" key="2">
    <source>
        <dbReference type="ARBA" id="ARBA00021315"/>
    </source>
</evidence>
<dbReference type="GO" id="GO:0016887">
    <property type="term" value="F:ATP hydrolysis activity"/>
    <property type="evidence" value="ECO:0007669"/>
    <property type="project" value="InterPro"/>
</dbReference>
<keyword evidence="9" id="KW-0175">Coiled coil</keyword>
<evidence type="ECO:0000256" key="3">
    <source>
        <dbReference type="ARBA" id="ARBA00022741"/>
    </source>
</evidence>
<dbReference type="PANTHER" id="PTHR11059:SF0">
    <property type="entry name" value="DNA REPAIR PROTEIN RECN"/>
    <property type="match status" value="1"/>
</dbReference>
<dbReference type="RefSeq" id="WP_123609808.1">
    <property type="nucleotide sequence ID" value="NZ_RJVG01000007.1"/>
</dbReference>
<comment type="similarity">
    <text evidence="1 8">Belongs to the RecN family.</text>
</comment>
<evidence type="ECO:0000256" key="6">
    <source>
        <dbReference type="ARBA" id="ARBA00023204"/>
    </source>
</evidence>
<dbReference type="Proteomes" id="UP000273083">
    <property type="component" value="Unassembled WGS sequence"/>
</dbReference>
<feature type="domain" description="Rad50/SbcC-type AAA" evidence="10">
    <location>
        <begin position="5"/>
        <end position="202"/>
    </location>
</feature>
<accession>A0A3N1XK64</accession>
<keyword evidence="4 8" id="KW-0227">DNA damage</keyword>
<dbReference type="FunFam" id="3.40.50.300:FF:000356">
    <property type="entry name" value="DNA repair protein RecN"/>
    <property type="match status" value="1"/>
</dbReference>
<evidence type="ECO:0000256" key="9">
    <source>
        <dbReference type="SAM" id="Coils"/>
    </source>
</evidence>
<sequence length="560" mass="63446">MLLNLHVKNLAIINEVEVYFNDGLNIITGETGAGKSIIIGSINIALGGKVSKDMIRKGADYALVELIFQLEDEASISAMKEYDLPIEDGQIIISRKIMNGKNICRVNGENVTTSMLKDISGFLIDIHGQHEHQSLLYKKKHLEIIDRYSKDEIYVIKEQIAATYRKYIDIVNQLKDTVIDEEQRMREISFLEYEINEIEAARLKKDEDQDLAVHYRKLSNANMITEGLASVYHITGDENNESIGEGIGRATRILGKSLEFDDNLKNLHSQLSDIEDLMNSFNRELIQYMEDINLDEEEFKEVEARLDLINNLKSKYGNSIEKIQEYYESNIEKLKKYKDYDNYLSQLKNELSKEENELERLSAQLSEIRKKKGSELAKLIKEALIDLNFIEVQFEISFKKLDHYTGDGYDDGEFIISTNPGEDLKPLSKVSSGGELSRIMLAIKSVLADNDAIDTLIFDEIDVGVSGRTAQKVSEKLSLIGRNHQVLCITHLPQIAAMADMHYIIEKSSDGSSTNTTIKPLTSDDSVYELARMLGGAKITDTVINSAKEMKELATHTKKY</sequence>
<dbReference type="NCBIfam" id="TIGR00634">
    <property type="entry name" value="recN"/>
    <property type="match status" value="1"/>
</dbReference>
<dbReference type="SUPFAM" id="SSF52540">
    <property type="entry name" value="P-loop containing nucleoside triphosphate hydrolases"/>
    <property type="match status" value="1"/>
</dbReference>
<keyword evidence="6 8" id="KW-0234">DNA repair</keyword>
<proteinExistence type="inferred from homology"/>
<dbReference type="InterPro" id="IPR038729">
    <property type="entry name" value="Rad50/SbcC_AAA"/>
</dbReference>